<proteinExistence type="predicted"/>
<keyword evidence="3" id="KW-1185">Reference proteome</keyword>
<sequence>MAVSCTQTNKQTEGVKTYPPSSSMVEVMKKIHENNKSKLAQRPPILDLCIVEIESRGIVKKEGFSFHFVFLLSVFESM</sequence>
<feature type="region of interest" description="Disordered" evidence="1">
    <location>
        <begin position="1"/>
        <end position="20"/>
    </location>
</feature>
<dbReference type="Ensembl" id="ENSEBUT00000004523.1">
    <property type="protein sequence ID" value="ENSEBUP00000004106.1"/>
    <property type="gene ID" value="ENSEBUG00000002903.1"/>
</dbReference>
<dbReference type="Proteomes" id="UP000694388">
    <property type="component" value="Unplaced"/>
</dbReference>
<organism evidence="2 3">
    <name type="scientific">Eptatretus burgeri</name>
    <name type="common">Inshore hagfish</name>
    <dbReference type="NCBI Taxonomy" id="7764"/>
    <lineage>
        <taxon>Eukaryota</taxon>
        <taxon>Metazoa</taxon>
        <taxon>Chordata</taxon>
        <taxon>Craniata</taxon>
        <taxon>Vertebrata</taxon>
        <taxon>Cyclostomata</taxon>
        <taxon>Myxini</taxon>
        <taxon>Myxiniformes</taxon>
        <taxon>Myxinidae</taxon>
        <taxon>Eptatretinae</taxon>
        <taxon>Eptatretus</taxon>
    </lineage>
</organism>
<accession>A0A8C4PY31</accession>
<name>A0A8C4PY31_EPTBU</name>
<evidence type="ECO:0000256" key="1">
    <source>
        <dbReference type="SAM" id="MobiDB-lite"/>
    </source>
</evidence>
<dbReference type="AlphaFoldDB" id="A0A8C4PY31"/>
<evidence type="ECO:0000313" key="3">
    <source>
        <dbReference type="Proteomes" id="UP000694388"/>
    </source>
</evidence>
<reference evidence="2" key="1">
    <citation type="submission" date="2025-08" db="UniProtKB">
        <authorList>
            <consortium name="Ensembl"/>
        </authorList>
    </citation>
    <scope>IDENTIFICATION</scope>
</reference>
<protein>
    <submittedName>
        <fullName evidence="2">Uncharacterized protein</fullName>
    </submittedName>
</protein>
<reference evidence="2" key="2">
    <citation type="submission" date="2025-09" db="UniProtKB">
        <authorList>
            <consortium name="Ensembl"/>
        </authorList>
    </citation>
    <scope>IDENTIFICATION</scope>
</reference>
<evidence type="ECO:0000313" key="2">
    <source>
        <dbReference type="Ensembl" id="ENSEBUP00000004106.1"/>
    </source>
</evidence>